<protein>
    <submittedName>
        <fullName evidence="1">Uncharacterized protein YoxC</fullName>
    </submittedName>
</protein>
<name>A0ABS4JGW5_9BACL</name>
<gene>
    <name evidence="1" type="ORF">J2Z69_001205</name>
</gene>
<reference evidence="1 2" key="1">
    <citation type="submission" date="2021-03" db="EMBL/GenBank/DDBJ databases">
        <title>Genomic Encyclopedia of Type Strains, Phase IV (KMG-IV): sequencing the most valuable type-strain genomes for metagenomic binning, comparative biology and taxonomic classification.</title>
        <authorList>
            <person name="Goeker M."/>
        </authorList>
    </citation>
    <scope>NUCLEOTIDE SEQUENCE [LARGE SCALE GENOMIC DNA]</scope>
    <source>
        <strain evidence="1 2">DSM 26806</strain>
    </source>
</reference>
<organism evidence="1 2">
    <name type="scientific">Paenibacillus shirakamiensis</name>
    <dbReference type="NCBI Taxonomy" id="1265935"/>
    <lineage>
        <taxon>Bacteria</taxon>
        <taxon>Bacillati</taxon>
        <taxon>Bacillota</taxon>
        <taxon>Bacilli</taxon>
        <taxon>Bacillales</taxon>
        <taxon>Paenibacillaceae</taxon>
        <taxon>Paenibacillus</taxon>
    </lineage>
</organism>
<evidence type="ECO:0000313" key="2">
    <source>
        <dbReference type="Proteomes" id="UP001519288"/>
    </source>
</evidence>
<sequence>MDLVILIILFVLLLAMLGNQYSIIHRMKKMEQSLHSLQEDVQSLLEKKDNQ</sequence>
<evidence type="ECO:0000313" key="1">
    <source>
        <dbReference type="EMBL" id="MBP2000186.1"/>
    </source>
</evidence>
<proteinExistence type="predicted"/>
<dbReference type="RefSeq" id="WP_209860000.1">
    <property type="nucleotide sequence ID" value="NZ_JAGGLD010000001.1"/>
</dbReference>
<keyword evidence="2" id="KW-1185">Reference proteome</keyword>
<accession>A0ABS4JGW5</accession>
<dbReference type="EMBL" id="JAGGLD010000001">
    <property type="protein sequence ID" value="MBP2000186.1"/>
    <property type="molecule type" value="Genomic_DNA"/>
</dbReference>
<comment type="caution">
    <text evidence="1">The sequence shown here is derived from an EMBL/GenBank/DDBJ whole genome shotgun (WGS) entry which is preliminary data.</text>
</comment>
<dbReference type="Proteomes" id="UP001519288">
    <property type="component" value="Unassembled WGS sequence"/>
</dbReference>